<dbReference type="Proteomes" id="UP000020077">
    <property type="component" value="Unassembled WGS sequence"/>
</dbReference>
<comment type="caution">
    <text evidence="1">The sequence shown here is derived from an EMBL/GenBank/DDBJ whole genome shotgun (WGS) entry which is preliminary data.</text>
</comment>
<proteinExistence type="predicted"/>
<accession>A0A080LU49</accession>
<dbReference type="AntiFam" id="ANF00077">
    <property type="entry name" value="Shadow ORF (opposite AtoC)"/>
</dbReference>
<organism evidence="1 2">
    <name type="scientific">Candidatus Accumulibacter phosphatis</name>
    <dbReference type="NCBI Taxonomy" id="327160"/>
    <lineage>
        <taxon>Bacteria</taxon>
        <taxon>Pseudomonadati</taxon>
        <taxon>Pseudomonadota</taxon>
        <taxon>Betaproteobacteria</taxon>
        <taxon>Candidatus Accumulibacter</taxon>
    </lineage>
</organism>
<reference evidence="1 2" key="1">
    <citation type="submission" date="2014-02" db="EMBL/GenBank/DDBJ databases">
        <title>Expanding our view of genomic diversity in Candidatus Accumulibacter clades.</title>
        <authorList>
            <person name="Skennerton C.T."/>
            <person name="Barr J.J."/>
            <person name="Slater F.R."/>
            <person name="Bond P.L."/>
            <person name="Tyson G.W."/>
        </authorList>
    </citation>
    <scope>NUCLEOTIDE SEQUENCE [LARGE SCALE GENOMIC DNA]</scope>
    <source>
        <strain evidence="2">BA-91</strain>
    </source>
</reference>
<protein>
    <submittedName>
        <fullName evidence="1">Uncharacterized protein</fullName>
    </submittedName>
</protein>
<evidence type="ECO:0000313" key="2">
    <source>
        <dbReference type="Proteomes" id="UP000020077"/>
    </source>
</evidence>
<sequence length="129" mass="14887">MIVGKQGQEFVRWLRGWLVDGRRSLVEKVLQQQRDVFLVLAQRRHLDLVHRQAEIEIRTKVILAHHLRQFAVGRTDDACVTGAGHIRSQREVHVLLQQTQQFDLRSHRQIADLVEEQRATGSLGDQPGT</sequence>
<gene>
    <name evidence="1" type="ORF">AW09_003726</name>
</gene>
<name>A0A080LU49_9PROT</name>
<evidence type="ECO:0000313" key="1">
    <source>
        <dbReference type="EMBL" id="KFB71160.1"/>
    </source>
</evidence>
<dbReference type="EMBL" id="JDVG02000589">
    <property type="protein sequence ID" value="KFB71160.1"/>
    <property type="molecule type" value="Genomic_DNA"/>
</dbReference>
<dbReference type="AlphaFoldDB" id="A0A080LU49"/>
<dbReference type="AntiFam" id="ANF00203">
    <property type="entry name" value="Shadow ORF (opposite algB)"/>
</dbReference>